<evidence type="ECO:0000313" key="15">
    <source>
        <dbReference type="Proteomes" id="UP001251528"/>
    </source>
</evidence>
<keyword evidence="9 14" id="KW-0012">Acyltransferase</keyword>
<comment type="similarity">
    <text evidence="3">Belongs to the acetyltransferase family. NAA40 subfamily.</text>
</comment>
<evidence type="ECO:0000256" key="9">
    <source>
        <dbReference type="ARBA" id="ARBA00023315"/>
    </source>
</evidence>
<dbReference type="InterPro" id="IPR039949">
    <property type="entry name" value="NAA40"/>
</dbReference>
<evidence type="ECO:0000256" key="5">
    <source>
        <dbReference type="ARBA" id="ARBA00015043"/>
    </source>
</evidence>
<dbReference type="Gene3D" id="3.40.630.30">
    <property type="match status" value="1"/>
</dbReference>
<dbReference type="InterPro" id="IPR000182">
    <property type="entry name" value="GNAT_dom"/>
</dbReference>
<feature type="compositionally biased region" description="Basic residues" evidence="12">
    <location>
        <begin position="19"/>
        <end position="30"/>
    </location>
</feature>
<comment type="subcellular location">
    <subcellularLocation>
        <location evidence="2">Cytoplasm</location>
    </subcellularLocation>
    <subcellularLocation>
        <location evidence="1">Nucleus</location>
    </subcellularLocation>
</comment>
<dbReference type="GO" id="GO:1990189">
    <property type="term" value="F:protein N-terminal-serine acetyltransferase activity"/>
    <property type="evidence" value="ECO:0007669"/>
    <property type="project" value="UniProtKB-EC"/>
</dbReference>
<dbReference type="EC" id="2.3.1.257" evidence="4"/>
<evidence type="ECO:0000313" key="14">
    <source>
        <dbReference type="EMBL" id="KAK2594998.1"/>
    </source>
</evidence>
<dbReference type="GO" id="GO:0005634">
    <property type="term" value="C:nucleus"/>
    <property type="evidence" value="ECO:0007669"/>
    <property type="project" value="UniProtKB-SubCell"/>
</dbReference>
<evidence type="ECO:0000256" key="12">
    <source>
        <dbReference type="SAM" id="MobiDB-lite"/>
    </source>
</evidence>
<comment type="catalytic activity">
    <reaction evidence="10">
        <text>N-terminal L-seryl-[histone H2A] + acetyl-CoA = N-terminal N(alpha)-acetyl-L-seryl-[histone H2A] + CoA + H(+)</text>
        <dbReference type="Rhea" id="RHEA:50600"/>
        <dbReference type="Rhea" id="RHEA-COMP:12742"/>
        <dbReference type="Rhea" id="RHEA-COMP:12744"/>
        <dbReference type="ChEBI" id="CHEBI:15378"/>
        <dbReference type="ChEBI" id="CHEBI:57287"/>
        <dbReference type="ChEBI" id="CHEBI:57288"/>
        <dbReference type="ChEBI" id="CHEBI:64738"/>
        <dbReference type="ChEBI" id="CHEBI:83690"/>
        <dbReference type="EC" id="2.3.1.257"/>
    </reaction>
</comment>
<comment type="caution">
    <text evidence="14">The sequence shown here is derived from an EMBL/GenBank/DDBJ whole genome shotgun (WGS) entry which is preliminary data.</text>
</comment>
<dbReference type="EMBL" id="JASWJB010000147">
    <property type="protein sequence ID" value="KAK2594998.1"/>
    <property type="molecule type" value="Genomic_DNA"/>
</dbReference>
<keyword evidence="15" id="KW-1185">Reference proteome</keyword>
<evidence type="ECO:0000256" key="7">
    <source>
        <dbReference type="ARBA" id="ARBA00022679"/>
    </source>
</evidence>
<dbReference type="PANTHER" id="PTHR20531:SF1">
    <property type="entry name" value="N-ALPHA-ACETYLTRANSFERASE 40"/>
    <property type="match status" value="1"/>
</dbReference>
<dbReference type="GO" id="GO:0043998">
    <property type="term" value="F:histone H2A acetyltransferase activity"/>
    <property type="evidence" value="ECO:0007669"/>
    <property type="project" value="InterPro"/>
</dbReference>
<feature type="compositionally biased region" description="Basic and acidic residues" evidence="12">
    <location>
        <begin position="31"/>
        <end position="42"/>
    </location>
</feature>
<evidence type="ECO:0000256" key="1">
    <source>
        <dbReference type="ARBA" id="ARBA00004123"/>
    </source>
</evidence>
<comment type="catalytic activity">
    <reaction evidence="11">
        <text>N-terminal L-seryl-[histone H4] + acetyl-CoA = N-terminal N(alpha)-acetyl-L-seryl-[histone H4] + CoA + H(+)</text>
        <dbReference type="Rhea" id="RHEA:50596"/>
        <dbReference type="Rhea" id="RHEA-COMP:12740"/>
        <dbReference type="Rhea" id="RHEA-COMP:12743"/>
        <dbReference type="ChEBI" id="CHEBI:15378"/>
        <dbReference type="ChEBI" id="CHEBI:57287"/>
        <dbReference type="ChEBI" id="CHEBI:57288"/>
        <dbReference type="ChEBI" id="CHEBI:64738"/>
        <dbReference type="ChEBI" id="CHEBI:83690"/>
        <dbReference type="EC" id="2.3.1.257"/>
    </reaction>
</comment>
<evidence type="ECO:0000256" key="3">
    <source>
        <dbReference type="ARBA" id="ARBA00008870"/>
    </source>
</evidence>
<dbReference type="GO" id="GO:0005737">
    <property type="term" value="C:cytoplasm"/>
    <property type="evidence" value="ECO:0007669"/>
    <property type="project" value="UniProtKB-SubCell"/>
</dbReference>
<evidence type="ECO:0000256" key="11">
    <source>
        <dbReference type="ARBA" id="ARBA00049524"/>
    </source>
</evidence>
<gene>
    <name evidence="14" type="primary">NAT4</name>
    <name evidence="14" type="ORF">QQS21_007305</name>
</gene>
<evidence type="ECO:0000256" key="10">
    <source>
        <dbReference type="ARBA" id="ARBA00047821"/>
    </source>
</evidence>
<dbReference type="InterPro" id="IPR016181">
    <property type="entry name" value="Acyl_CoA_acyltransferase"/>
</dbReference>
<name>A0AAJ0CL07_9HYPO</name>
<dbReference type="GO" id="GO:0010485">
    <property type="term" value="F:histone H4 acetyltransferase activity"/>
    <property type="evidence" value="ECO:0007669"/>
    <property type="project" value="InterPro"/>
</dbReference>
<keyword evidence="7 14" id="KW-0808">Transferase</keyword>
<evidence type="ECO:0000256" key="6">
    <source>
        <dbReference type="ARBA" id="ARBA00022490"/>
    </source>
</evidence>
<evidence type="ECO:0000256" key="4">
    <source>
        <dbReference type="ARBA" id="ARBA00012950"/>
    </source>
</evidence>
<proteinExistence type="inferred from homology"/>
<accession>A0AAJ0CL07</accession>
<dbReference type="PROSITE" id="PS51186">
    <property type="entry name" value="GNAT"/>
    <property type="match status" value="1"/>
</dbReference>
<dbReference type="PANTHER" id="PTHR20531">
    <property type="entry name" value="N-ALPHA-ACETYLTRANSFERASE 40"/>
    <property type="match status" value="1"/>
</dbReference>
<dbReference type="Proteomes" id="UP001251528">
    <property type="component" value="Unassembled WGS sequence"/>
</dbReference>
<dbReference type="CDD" id="cd04301">
    <property type="entry name" value="NAT_SF"/>
    <property type="match status" value="1"/>
</dbReference>
<protein>
    <recommendedName>
        <fullName evidence="5">N-alpha-acetyltransferase 40</fullName>
        <ecNumber evidence="4">2.3.1.257</ecNumber>
    </recommendedName>
</protein>
<keyword evidence="8" id="KW-0539">Nucleus</keyword>
<feature type="domain" description="N-acetyltransferase" evidence="13">
    <location>
        <begin position="72"/>
        <end position="233"/>
    </location>
</feature>
<feature type="region of interest" description="Disordered" evidence="12">
    <location>
        <begin position="1"/>
        <end position="42"/>
    </location>
</feature>
<dbReference type="Pfam" id="PF00583">
    <property type="entry name" value="Acetyltransf_1"/>
    <property type="match status" value="1"/>
</dbReference>
<evidence type="ECO:0000256" key="8">
    <source>
        <dbReference type="ARBA" id="ARBA00023242"/>
    </source>
</evidence>
<evidence type="ECO:0000259" key="13">
    <source>
        <dbReference type="PROSITE" id="PS51186"/>
    </source>
</evidence>
<keyword evidence="6" id="KW-0963">Cytoplasm</keyword>
<organism evidence="14 15">
    <name type="scientific">Conoideocrella luteorostrata</name>
    <dbReference type="NCBI Taxonomy" id="1105319"/>
    <lineage>
        <taxon>Eukaryota</taxon>
        <taxon>Fungi</taxon>
        <taxon>Dikarya</taxon>
        <taxon>Ascomycota</taxon>
        <taxon>Pezizomycotina</taxon>
        <taxon>Sordariomycetes</taxon>
        <taxon>Hypocreomycetidae</taxon>
        <taxon>Hypocreales</taxon>
        <taxon>Clavicipitaceae</taxon>
        <taxon>Conoideocrella</taxon>
    </lineage>
</organism>
<reference evidence="14" key="1">
    <citation type="submission" date="2023-06" db="EMBL/GenBank/DDBJ databases">
        <title>Conoideocrella luteorostrata (Hypocreales: Clavicipitaceae), a potential biocontrol fungus for elongate hemlock scale in United States Christmas tree production areas.</title>
        <authorList>
            <person name="Barrett H."/>
            <person name="Lovett B."/>
            <person name="Macias A.M."/>
            <person name="Stajich J.E."/>
            <person name="Kasson M.T."/>
        </authorList>
    </citation>
    <scope>NUCLEOTIDE SEQUENCE</scope>
    <source>
        <strain evidence="14">ARSEF 14590</strain>
    </source>
</reference>
<dbReference type="AlphaFoldDB" id="A0AAJ0CL07"/>
<evidence type="ECO:0000256" key="2">
    <source>
        <dbReference type="ARBA" id="ARBA00004496"/>
    </source>
</evidence>
<dbReference type="SUPFAM" id="SSF55729">
    <property type="entry name" value="Acyl-CoA N-acyltransferases (Nat)"/>
    <property type="match status" value="1"/>
</dbReference>
<sequence length="238" mass="27087">MQKAEKGELPAQQAAEVRSRRRQPQRRRRAHTDPIERANSKNDADFTADYLPLLPREWTHPHSRQVYTLQLLQSARLTDAQLDSCFGLIDETSGQDYRGSSTGWHPSAKKKEMRSPDLRYILVRHDEDIRGFTSMMPTYENGEAVVYCYEIHLRAELKGTGLGKQLMQCLIQAGDRVDGVEKVMLTCFVSNEHARAFYRRLGFDVDESSPGERKLRGGKVVVPDYVVMSRRTAGGTTV</sequence>